<keyword evidence="2" id="KW-1185">Reference proteome</keyword>
<reference evidence="1" key="1">
    <citation type="journal article" date="2023" name="G3 (Bethesda)">
        <title>A reference genome for the long-term kleptoplast-retaining sea slug Elysia crispata morphotype clarki.</title>
        <authorList>
            <person name="Eastman K.E."/>
            <person name="Pendleton A.L."/>
            <person name="Shaikh M.A."/>
            <person name="Suttiyut T."/>
            <person name="Ogas R."/>
            <person name="Tomko P."/>
            <person name="Gavelis G."/>
            <person name="Widhalm J.R."/>
            <person name="Wisecaver J.H."/>
        </authorList>
    </citation>
    <scope>NUCLEOTIDE SEQUENCE</scope>
    <source>
        <strain evidence="1">ECLA1</strain>
    </source>
</reference>
<organism evidence="1 2">
    <name type="scientific">Elysia crispata</name>
    <name type="common">lettuce slug</name>
    <dbReference type="NCBI Taxonomy" id="231223"/>
    <lineage>
        <taxon>Eukaryota</taxon>
        <taxon>Metazoa</taxon>
        <taxon>Spiralia</taxon>
        <taxon>Lophotrochozoa</taxon>
        <taxon>Mollusca</taxon>
        <taxon>Gastropoda</taxon>
        <taxon>Heterobranchia</taxon>
        <taxon>Euthyneura</taxon>
        <taxon>Panpulmonata</taxon>
        <taxon>Sacoglossa</taxon>
        <taxon>Placobranchoidea</taxon>
        <taxon>Plakobranchidae</taxon>
        <taxon>Elysia</taxon>
    </lineage>
</organism>
<protein>
    <submittedName>
        <fullName evidence="1">Uncharacterized protein</fullName>
    </submittedName>
</protein>
<evidence type="ECO:0000313" key="2">
    <source>
        <dbReference type="Proteomes" id="UP001283361"/>
    </source>
</evidence>
<name>A0AAE0YZ62_9GAST</name>
<dbReference type="Proteomes" id="UP001283361">
    <property type="component" value="Unassembled WGS sequence"/>
</dbReference>
<accession>A0AAE0YZ62</accession>
<dbReference type="AlphaFoldDB" id="A0AAE0YZ62"/>
<evidence type="ECO:0000313" key="1">
    <source>
        <dbReference type="EMBL" id="KAK3759757.1"/>
    </source>
</evidence>
<gene>
    <name evidence="1" type="ORF">RRG08_041716</name>
</gene>
<sequence>MPSGYWQLQFILTASALRGRARTTGESPDIPCIVGEGQDFLLWQCYIAAGAFIHLEKHPEFSGLKACPEGLFLSILTPLPRSTKERTILGVQAFTECRKALEPSVSAWSLTQTQNERACEGVWIERESYNQPPGPTLEFVIEAFALHVWSLGQVQQNARREEKPDQRPVSPAQSGEVQQAIIASGLQLRVSQSLLEMTQVVRSER</sequence>
<dbReference type="EMBL" id="JAWDGP010005075">
    <property type="protein sequence ID" value="KAK3759757.1"/>
    <property type="molecule type" value="Genomic_DNA"/>
</dbReference>
<proteinExistence type="predicted"/>
<comment type="caution">
    <text evidence="1">The sequence shown here is derived from an EMBL/GenBank/DDBJ whole genome shotgun (WGS) entry which is preliminary data.</text>
</comment>